<dbReference type="Proteomes" id="UP000598174">
    <property type="component" value="Unassembled WGS sequence"/>
</dbReference>
<dbReference type="PANTHER" id="PTHR46268:SF6">
    <property type="entry name" value="UNIVERSAL STRESS PROTEIN UP12"/>
    <property type="match status" value="1"/>
</dbReference>
<dbReference type="SUPFAM" id="SSF52402">
    <property type="entry name" value="Adenine nucleotide alpha hydrolases-like"/>
    <property type="match status" value="2"/>
</dbReference>
<evidence type="ECO:0000313" key="4">
    <source>
        <dbReference type="Proteomes" id="UP000598174"/>
    </source>
</evidence>
<protein>
    <submittedName>
        <fullName evidence="3">Universal stress protein</fullName>
    </submittedName>
</protein>
<sequence length="290" mass="30117">MGVDGSRNTTATVDLAVAEAVRHRAPLRIVHVWPGRYTGAFRGRGVVPAPADARRLLEVTARRAELAAPGLTITTDLIEGGAANALTQCSGRAELLVVGHRDHPFTRPSWGSTAAYLAHHSACPLLVNRGSAHDGPVVVASSARASGSATLGFGFTEAALRGARLVAVHMWTRPGGSDGAVPVVRAGGYATERAAAGERLTEALRSWSGQFPEVAVERLVVSDLDLPYTIERASLRSRLLVAGIGRSGRFAELLYGSVGPAPVGPRSATCPALLVPAGWPVAPEPVAAGR</sequence>
<dbReference type="InterPro" id="IPR014729">
    <property type="entry name" value="Rossmann-like_a/b/a_fold"/>
</dbReference>
<dbReference type="EMBL" id="BOMM01000045">
    <property type="protein sequence ID" value="GIE12942.1"/>
    <property type="molecule type" value="Genomic_DNA"/>
</dbReference>
<evidence type="ECO:0000256" key="1">
    <source>
        <dbReference type="ARBA" id="ARBA00008791"/>
    </source>
</evidence>
<reference evidence="3" key="1">
    <citation type="submission" date="2021-01" db="EMBL/GenBank/DDBJ databases">
        <title>Whole genome shotgun sequence of Actinoplanes ferrugineus NBRC 15555.</title>
        <authorList>
            <person name="Komaki H."/>
            <person name="Tamura T."/>
        </authorList>
    </citation>
    <scope>NUCLEOTIDE SEQUENCE</scope>
    <source>
        <strain evidence="3">NBRC 15555</strain>
    </source>
</reference>
<gene>
    <name evidence="3" type="ORF">Afe05nite_47820</name>
</gene>
<proteinExistence type="inferred from homology"/>
<comment type="caution">
    <text evidence="3">The sequence shown here is derived from an EMBL/GenBank/DDBJ whole genome shotgun (WGS) entry which is preliminary data.</text>
</comment>
<dbReference type="CDD" id="cd00293">
    <property type="entry name" value="USP-like"/>
    <property type="match status" value="1"/>
</dbReference>
<dbReference type="Pfam" id="PF00582">
    <property type="entry name" value="Usp"/>
    <property type="match status" value="1"/>
</dbReference>
<name>A0A919J3Y4_9ACTN</name>
<keyword evidence="4" id="KW-1185">Reference proteome</keyword>
<dbReference type="Gene3D" id="3.40.50.620">
    <property type="entry name" value="HUPs"/>
    <property type="match status" value="2"/>
</dbReference>
<dbReference type="AlphaFoldDB" id="A0A919J3Y4"/>
<accession>A0A919J3Y4</accession>
<feature type="domain" description="UspA" evidence="2">
    <location>
        <begin position="2"/>
        <end position="127"/>
    </location>
</feature>
<dbReference type="InterPro" id="IPR006016">
    <property type="entry name" value="UspA"/>
</dbReference>
<evidence type="ECO:0000259" key="2">
    <source>
        <dbReference type="Pfam" id="PF00582"/>
    </source>
</evidence>
<organism evidence="3 4">
    <name type="scientific">Paractinoplanes ferrugineus</name>
    <dbReference type="NCBI Taxonomy" id="113564"/>
    <lineage>
        <taxon>Bacteria</taxon>
        <taxon>Bacillati</taxon>
        <taxon>Actinomycetota</taxon>
        <taxon>Actinomycetes</taxon>
        <taxon>Micromonosporales</taxon>
        <taxon>Micromonosporaceae</taxon>
        <taxon>Paractinoplanes</taxon>
    </lineage>
</organism>
<dbReference type="PANTHER" id="PTHR46268">
    <property type="entry name" value="STRESS RESPONSE PROTEIN NHAX"/>
    <property type="match status" value="1"/>
</dbReference>
<evidence type="ECO:0000313" key="3">
    <source>
        <dbReference type="EMBL" id="GIE12942.1"/>
    </source>
</evidence>
<comment type="similarity">
    <text evidence="1">Belongs to the universal stress protein A family.</text>
</comment>